<keyword evidence="2" id="KW-1185">Reference proteome</keyword>
<dbReference type="AlphaFoldDB" id="A0A242JW54"/>
<dbReference type="STRING" id="1987383.A5844_002333"/>
<dbReference type="Pfam" id="PF16110">
    <property type="entry name" value="DUF4828"/>
    <property type="match status" value="1"/>
</dbReference>
<proteinExistence type="predicted"/>
<protein>
    <recommendedName>
        <fullName evidence="3">DUF4828 domain-containing protein</fullName>
    </recommendedName>
</protein>
<evidence type="ECO:0008006" key="3">
    <source>
        <dbReference type="Google" id="ProtNLM"/>
    </source>
</evidence>
<dbReference type="EMBL" id="NGMO01000004">
    <property type="protein sequence ID" value="OTP09554.1"/>
    <property type="molecule type" value="Genomic_DNA"/>
</dbReference>
<evidence type="ECO:0000313" key="1">
    <source>
        <dbReference type="EMBL" id="OTP09554.1"/>
    </source>
</evidence>
<dbReference type="RefSeq" id="WP_086285379.1">
    <property type="nucleotide sequence ID" value="NZ_NGMO01000004.1"/>
</dbReference>
<dbReference type="Proteomes" id="UP000194933">
    <property type="component" value="Unassembled WGS sequence"/>
</dbReference>
<evidence type="ECO:0000313" key="2">
    <source>
        <dbReference type="Proteomes" id="UP000194933"/>
    </source>
</evidence>
<sequence>MRKKIIYVLFAFIATLAGNKVLQHKKKEATNRQLANYFGTWFFTDDMQKKHTLTITNAYDFSLDQQSLETMLVEATPEKLIVRDQYGFYLIVSSKEMTFYDESADTTYLLYK</sequence>
<name>A0A242JW54_9ENTE</name>
<accession>A0A242JW54</accession>
<gene>
    <name evidence="1" type="ORF">A5844_002333</name>
</gene>
<reference evidence="1 2" key="1">
    <citation type="submission" date="2017-05" db="EMBL/GenBank/DDBJ databases">
        <title>The Genome Sequence of Enterococcus sp. 10A9_DIV0425.</title>
        <authorList>
            <consortium name="The Broad Institute Genomics Platform"/>
            <consortium name="The Broad Institute Genomic Center for Infectious Diseases"/>
            <person name="Earl A."/>
            <person name="Manson A."/>
            <person name="Schwartman J."/>
            <person name="Gilmore M."/>
            <person name="Abouelleil A."/>
            <person name="Cao P."/>
            <person name="Chapman S."/>
            <person name="Cusick C."/>
            <person name="Shea T."/>
            <person name="Young S."/>
            <person name="Neafsey D."/>
            <person name="Nusbaum C."/>
            <person name="Birren B."/>
        </authorList>
    </citation>
    <scope>NUCLEOTIDE SEQUENCE [LARGE SCALE GENOMIC DNA]</scope>
    <source>
        <strain evidence="1 2">10A9_DIV0425</strain>
    </source>
</reference>
<organism evidence="1 2">
    <name type="scientific">Candidatus Enterococcus wittei</name>
    <dbReference type="NCBI Taxonomy" id="1987383"/>
    <lineage>
        <taxon>Bacteria</taxon>
        <taxon>Bacillati</taxon>
        <taxon>Bacillota</taxon>
        <taxon>Bacilli</taxon>
        <taxon>Lactobacillales</taxon>
        <taxon>Enterococcaceae</taxon>
        <taxon>Enterococcus</taxon>
    </lineage>
</organism>
<comment type="caution">
    <text evidence="1">The sequence shown here is derived from an EMBL/GenBank/DDBJ whole genome shotgun (WGS) entry which is preliminary data.</text>
</comment>
<dbReference type="InterPro" id="IPR032254">
    <property type="entry name" value="DUF4828"/>
</dbReference>